<dbReference type="CDD" id="cd13538">
    <property type="entry name" value="PBP2_ModA_like_1"/>
    <property type="match status" value="1"/>
</dbReference>
<dbReference type="OrthoDB" id="9785015at2"/>
<dbReference type="EMBL" id="VOSM01000003">
    <property type="protein sequence ID" value="TXD37486.1"/>
    <property type="molecule type" value="Genomic_DNA"/>
</dbReference>
<name>A0A5C6XJL2_9DELT</name>
<evidence type="ECO:0000256" key="3">
    <source>
        <dbReference type="ARBA" id="ARBA00022729"/>
    </source>
</evidence>
<dbReference type="SUPFAM" id="SSF53850">
    <property type="entry name" value="Periplasmic binding protein-like II"/>
    <property type="match status" value="1"/>
</dbReference>
<sequence>MKPARHLKPGGRSRCGLVLLLALFAVAMLGGCEGGDDAAKPAPLQIFVASSLTEVFETYASMYEASNPGLDVVVSAAGSQALRLQIEEGAPADVFVSANMAHLDALVQSGLLEAMEPFASNRLTIITEKGNPLKIESIDDLQRAERLVVGAPEVPIGAYTETLLEKVAQRQPELASALRGRVVSRERNVRQVRAKVEMGEADAAIVYQSDARGYEGVQAVAIPETLEVKATYGLGVARGGHEARRERVEAFLILLRSHKGQEVLRQHGFEVVSR</sequence>
<keyword evidence="3" id="KW-0732">Signal</keyword>
<dbReference type="PANTHER" id="PTHR30632">
    <property type="entry name" value="MOLYBDATE-BINDING PERIPLASMIC PROTEIN"/>
    <property type="match status" value="1"/>
</dbReference>
<feature type="binding site" evidence="4">
    <location>
        <position position="51"/>
    </location>
    <ligand>
        <name>molybdate</name>
        <dbReference type="ChEBI" id="CHEBI:36264"/>
    </ligand>
</feature>
<evidence type="ECO:0000256" key="4">
    <source>
        <dbReference type="PIRSR" id="PIRSR004846-1"/>
    </source>
</evidence>
<proteinExistence type="inferred from homology"/>
<dbReference type="InterPro" id="IPR050682">
    <property type="entry name" value="ModA/WtpA"/>
</dbReference>
<dbReference type="GO" id="GO:0030973">
    <property type="term" value="F:molybdate ion binding"/>
    <property type="evidence" value="ECO:0007669"/>
    <property type="project" value="TreeGrafter"/>
</dbReference>
<reference evidence="5 6" key="1">
    <citation type="submission" date="2019-08" db="EMBL/GenBank/DDBJ databases">
        <title>Bradymonadales sp. TMQ4.</title>
        <authorList>
            <person name="Liang Q."/>
        </authorList>
    </citation>
    <scope>NUCLEOTIDE SEQUENCE [LARGE SCALE GENOMIC DNA]</scope>
    <source>
        <strain evidence="5 6">TMQ4</strain>
    </source>
</reference>
<comment type="similarity">
    <text evidence="1">Belongs to the bacterial solute-binding protein ModA family.</text>
</comment>
<dbReference type="GO" id="GO:0046872">
    <property type="term" value="F:metal ion binding"/>
    <property type="evidence" value="ECO:0007669"/>
    <property type="project" value="UniProtKB-KW"/>
</dbReference>
<evidence type="ECO:0000256" key="1">
    <source>
        <dbReference type="ARBA" id="ARBA00009175"/>
    </source>
</evidence>
<dbReference type="PROSITE" id="PS51257">
    <property type="entry name" value="PROKAR_LIPOPROTEIN"/>
    <property type="match status" value="1"/>
</dbReference>
<dbReference type="PIRSF" id="PIRSF004846">
    <property type="entry name" value="ModA"/>
    <property type="match status" value="1"/>
</dbReference>
<dbReference type="Pfam" id="PF13531">
    <property type="entry name" value="SBP_bac_11"/>
    <property type="match status" value="1"/>
</dbReference>
<keyword evidence="4" id="KW-0500">Molybdenum</keyword>
<evidence type="ECO:0000256" key="2">
    <source>
        <dbReference type="ARBA" id="ARBA00022723"/>
    </source>
</evidence>
<dbReference type="NCBIfam" id="TIGR01256">
    <property type="entry name" value="modA"/>
    <property type="match status" value="1"/>
</dbReference>
<dbReference type="AlphaFoldDB" id="A0A5C6XJL2"/>
<feature type="binding site" evidence="4">
    <location>
        <position position="79"/>
    </location>
    <ligand>
        <name>molybdate</name>
        <dbReference type="ChEBI" id="CHEBI:36264"/>
    </ligand>
</feature>
<comment type="caution">
    <text evidence="5">The sequence shown here is derived from an EMBL/GenBank/DDBJ whole genome shotgun (WGS) entry which is preliminary data.</text>
</comment>
<dbReference type="GO" id="GO:0015689">
    <property type="term" value="P:molybdate ion transport"/>
    <property type="evidence" value="ECO:0007669"/>
    <property type="project" value="InterPro"/>
</dbReference>
<accession>A0A5C6XJL2</accession>
<evidence type="ECO:0000313" key="6">
    <source>
        <dbReference type="Proteomes" id="UP000321412"/>
    </source>
</evidence>
<protein>
    <submittedName>
        <fullName evidence="5">Molybdate ABC transporter substrate-binding protein</fullName>
    </submittedName>
</protein>
<organism evidence="5 6">
    <name type="scientific">Lujinxingia vulgaris</name>
    <dbReference type="NCBI Taxonomy" id="2600176"/>
    <lineage>
        <taxon>Bacteria</taxon>
        <taxon>Deltaproteobacteria</taxon>
        <taxon>Bradymonadales</taxon>
        <taxon>Lujinxingiaceae</taxon>
        <taxon>Lujinxingia</taxon>
    </lineage>
</organism>
<dbReference type="Proteomes" id="UP000321412">
    <property type="component" value="Unassembled WGS sequence"/>
</dbReference>
<feature type="binding site" evidence="4">
    <location>
        <position position="189"/>
    </location>
    <ligand>
        <name>molybdate</name>
        <dbReference type="ChEBI" id="CHEBI:36264"/>
    </ligand>
</feature>
<keyword evidence="6" id="KW-1185">Reference proteome</keyword>
<dbReference type="InterPro" id="IPR005950">
    <property type="entry name" value="ModA"/>
</dbReference>
<gene>
    <name evidence="5" type="primary">modA</name>
    <name evidence="5" type="ORF">FRC98_07275</name>
</gene>
<dbReference type="Gene3D" id="3.40.190.10">
    <property type="entry name" value="Periplasmic binding protein-like II"/>
    <property type="match status" value="2"/>
</dbReference>
<evidence type="ECO:0000313" key="5">
    <source>
        <dbReference type="EMBL" id="TXD37486.1"/>
    </source>
</evidence>
<feature type="binding site" evidence="4">
    <location>
        <position position="207"/>
    </location>
    <ligand>
        <name>molybdate</name>
        <dbReference type="ChEBI" id="CHEBI:36264"/>
    </ligand>
</feature>
<dbReference type="PANTHER" id="PTHR30632:SF0">
    <property type="entry name" value="SULFATE-BINDING PROTEIN"/>
    <property type="match status" value="1"/>
</dbReference>
<keyword evidence="2 4" id="KW-0479">Metal-binding</keyword>